<feature type="region of interest" description="Disordered" evidence="2">
    <location>
        <begin position="325"/>
        <end position="379"/>
    </location>
</feature>
<feature type="region of interest" description="Disordered" evidence="2">
    <location>
        <begin position="208"/>
        <end position="246"/>
    </location>
</feature>
<dbReference type="STRING" id="2282107.A0A286UAF4"/>
<accession>A0A286UAF4</accession>
<feature type="region of interest" description="Disordered" evidence="2">
    <location>
        <begin position="1"/>
        <end position="196"/>
    </location>
</feature>
<reference evidence="3 4" key="1">
    <citation type="journal article" date="2017" name="Mol. Ecol.">
        <title>Comparative and population genomic landscape of Phellinus noxius: A hypervariable fungus causing root rot in trees.</title>
        <authorList>
            <person name="Chung C.L."/>
            <person name="Lee T.J."/>
            <person name="Akiba M."/>
            <person name="Lee H.H."/>
            <person name="Kuo T.H."/>
            <person name="Liu D."/>
            <person name="Ke H.M."/>
            <person name="Yokoi T."/>
            <person name="Roa M.B."/>
            <person name="Lu M.J."/>
            <person name="Chang Y.Y."/>
            <person name="Ann P.J."/>
            <person name="Tsai J.N."/>
            <person name="Chen C.Y."/>
            <person name="Tzean S.S."/>
            <person name="Ota Y."/>
            <person name="Hattori T."/>
            <person name="Sahashi N."/>
            <person name="Liou R.F."/>
            <person name="Kikuchi T."/>
            <person name="Tsai I.J."/>
        </authorList>
    </citation>
    <scope>NUCLEOTIDE SEQUENCE [LARGE SCALE GENOMIC DNA]</scope>
    <source>
        <strain evidence="3 4">FFPRI411160</strain>
    </source>
</reference>
<feature type="compositionally biased region" description="Basic and acidic residues" evidence="2">
    <location>
        <begin position="1092"/>
        <end position="1107"/>
    </location>
</feature>
<protein>
    <submittedName>
        <fullName evidence="3">Uncharacterized protein</fullName>
    </submittedName>
</protein>
<feature type="compositionally biased region" description="Polar residues" evidence="2">
    <location>
        <begin position="978"/>
        <end position="992"/>
    </location>
</feature>
<dbReference type="Proteomes" id="UP000217199">
    <property type="component" value="Unassembled WGS sequence"/>
</dbReference>
<evidence type="ECO:0000256" key="1">
    <source>
        <dbReference type="SAM" id="Coils"/>
    </source>
</evidence>
<feature type="compositionally biased region" description="Low complexity" evidence="2">
    <location>
        <begin position="871"/>
        <end position="902"/>
    </location>
</feature>
<feature type="region of interest" description="Disordered" evidence="2">
    <location>
        <begin position="1058"/>
        <end position="1107"/>
    </location>
</feature>
<feature type="compositionally biased region" description="Polar residues" evidence="2">
    <location>
        <begin position="111"/>
        <end position="136"/>
    </location>
</feature>
<feature type="region of interest" description="Disordered" evidence="2">
    <location>
        <begin position="788"/>
        <end position="968"/>
    </location>
</feature>
<feature type="compositionally biased region" description="Basic and acidic residues" evidence="2">
    <location>
        <begin position="139"/>
        <end position="156"/>
    </location>
</feature>
<evidence type="ECO:0000313" key="3">
    <source>
        <dbReference type="EMBL" id="PAV16504.1"/>
    </source>
</evidence>
<feature type="compositionally biased region" description="Polar residues" evidence="2">
    <location>
        <begin position="686"/>
        <end position="696"/>
    </location>
</feature>
<feature type="coiled-coil region" evidence="1">
    <location>
        <begin position="387"/>
        <end position="414"/>
    </location>
</feature>
<dbReference type="AlphaFoldDB" id="A0A286UAF4"/>
<sequence>MDGVSPDVVGAVVVGPNSTASRSHLPVYSEPFNDGGALLSRRSRIRRKTSSSTQSSSDTHSISGDQSSGLFVKIPPPESRAGTSPRSGGLQPSHAPPRPERSPKRLLSPPVNDQLQMDTNRSLPTRQRRLSLTESTRPAVEDVRGREACSENGDRRRSQRPRGLSLPRHAFRNGSLSDSSEQPSPLTPNAFNDIPPIPIFARNQRYRHRPQDSGFTQQSTTSSSVYPKSTSTESSYPSPPSLPAQDMDDRHIITVNTGDNPHIHELQEMDTDDVSYRLRLLMQNTYYLPPAHSKPFVDPCPSTDSSKKSPLKAASPTFFDIFKFGKKQSSGSEQKPTIAPSGPMLRTTSDTSTFSGFLSPQPSKYPKQQLSVPGIPTMRPEPKKGRVVVVRERMEDLELVARQVEEDLKIREAERRRNASISSQSEVLQDDLVDPTDCVDLPPAPSNIFFGPQASILNGMGVETSVGAALLADQLPPSSPAMWSTDSDDMAWRKALLHAAVDHSMNNTPVATPSRSRSNSSPFLSLDAAASSPPPVPPLSPTLLHLSAKKSQDNGNSESPVPNTDSPYPLLRKKRILGQRILTQMIDEELDMSSPSNEFIADNDGRLPNITEKSLSLNILPNAGHEPVRASSPTIPTTPLLPPPRRQNAMSMLSCDGVMDNFPLQECEKAPDHLQVIRPDSTQARLSDEYGTQNEPSGIISDPSLPISYHGSRHNSATLSAVNPEAGKSPLKVPESITSGSHYSDDDQETSVFHTPREHTLASTHTLSRPSLNSLHSCVSSYTSASRNLNHESSASNSVVNTLGNNSRSPSRSSDVEEVRCATVSPPPRVSSSLAYSSLSPAPRPRITTAPMPTINISGGQTYTVDEEEPGTPTGPTPNQLSSLYPPNPASASSSYPTSPISFFDAVEEQNNKDDDGNFLCFDDDDDEDEDGDEDIVEDHESVVGSIDSNHPSDSARSMAGGLRSGSSFDVSRVSPVSFTQHRNTSSPQLSHGSKVELGTGLGYDAKDRRAIGNSSQMASLGKSWYTKPEKQREHQAIGLPRLSESIADRVKHEVAKRDLLGDKNRPRTTGSNAEQGAWANQGAGSSSVQTWRDEQNRQDQSMRRLDGLLIQHMEREREVLKRITTTLSKSSST</sequence>
<dbReference type="InParanoid" id="A0A286UAF4"/>
<feature type="region of interest" description="Disordered" evidence="2">
    <location>
        <begin position="978"/>
        <end position="997"/>
    </location>
</feature>
<gene>
    <name evidence="3" type="ORF">PNOK_0812400</name>
</gene>
<keyword evidence="1" id="KW-0175">Coiled coil</keyword>
<feature type="compositionally biased region" description="Polar residues" evidence="2">
    <location>
        <begin position="788"/>
        <end position="813"/>
    </location>
</feature>
<feature type="compositionally biased region" description="Low complexity" evidence="2">
    <location>
        <begin position="830"/>
        <end position="841"/>
    </location>
</feature>
<feature type="compositionally biased region" description="Acidic residues" evidence="2">
    <location>
        <begin position="922"/>
        <end position="938"/>
    </location>
</feature>
<evidence type="ECO:0000256" key="2">
    <source>
        <dbReference type="SAM" id="MobiDB-lite"/>
    </source>
</evidence>
<feature type="compositionally biased region" description="Polar residues" evidence="2">
    <location>
        <begin position="553"/>
        <end position="566"/>
    </location>
</feature>
<proteinExistence type="predicted"/>
<feature type="compositionally biased region" description="Low complexity" evidence="2">
    <location>
        <begin position="513"/>
        <end position="531"/>
    </location>
</feature>
<feature type="compositionally biased region" description="Polar residues" evidence="2">
    <location>
        <begin position="346"/>
        <end position="371"/>
    </location>
</feature>
<organism evidence="3 4">
    <name type="scientific">Pyrrhoderma noxium</name>
    <dbReference type="NCBI Taxonomy" id="2282107"/>
    <lineage>
        <taxon>Eukaryota</taxon>
        <taxon>Fungi</taxon>
        <taxon>Dikarya</taxon>
        <taxon>Basidiomycota</taxon>
        <taxon>Agaricomycotina</taxon>
        <taxon>Agaricomycetes</taxon>
        <taxon>Hymenochaetales</taxon>
        <taxon>Hymenochaetaceae</taxon>
        <taxon>Pyrrhoderma</taxon>
    </lineage>
</organism>
<feature type="compositionally biased region" description="Low complexity" evidence="2">
    <location>
        <begin position="1"/>
        <end position="16"/>
    </location>
</feature>
<comment type="caution">
    <text evidence="3">The sequence shown here is derived from an EMBL/GenBank/DDBJ whole genome shotgun (WGS) entry which is preliminary data.</text>
</comment>
<evidence type="ECO:0000313" key="4">
    <source>
        <dbReference type="Proteomes" id="UP000217199"/>
    </source>
</evidence>
<feature type="region of interest" description="Disordered" evidence="2">
    <location>
        <begin position="1008"/>
        <end position="1041"/>
    </location>
</feature>
<feature type="compositionally biased region" description="Low complexity" evidence="2">
    <location>
        <begin position="216"/>
        <end position="236"/>
    </location>
</feature>
<feature type="region of interest" description="Disordered" evidence="2">
    <location>
        <begin position="686"/>
        <end position="751"/>
    </location>
</feature>
<feature type="compositionally biased region" description="Polar residues" evidence="2">
    <location>
        <begin position="174"/>
        <end position="190"/>
    </location>
</feature>
<feature type="region of interest" description="Disordered" evidence="2">
    <location>
        <begin position="505"/>
        <end position="569"/>
    </location>
</feature>
<keyword evidence="4" id="KW-1185">Reference proteome</keyword>
<name>A0A286UAF4_9AGAM</name>
<dbReference type="EMBL" id="NBII01000008">
    <property type="protein sequence ID" value="PAV16504.1"/>
    <property type="molecule type" value="Genomic_DNA"/>
</dbReference>
<feature type="compositionally biased region" description="Polar residues" evidence="2">
    <location>
        <begin position="855"/>
        <end position="864"/>
    </location>
</feature>
<feature type="compositionally biased region" description="Polar residues" evidence="2">
    <location>
        <begin position="947"/>
        <end position="956"/>
    </location>
</feature>
<feature type="compositionally biased region" description="Low complexity" evidence="2">
    <location>
        <begin position="50"/>
        <end position="68"/>
    </location>
</feature>
<dbReference type="OrthoDB" id="3261862at2759"/>